<keyword evidence="4" id="KW-1185">Reference proteome</keyword>
<feature type="signal peptide" evidence="2">
    <location>
        <begin position="1"/>
        <end position="16"/>
    </location>
</feature>
<accession>A0ABN7X471</accession>
<proteinExistence type="predicted"/>
<dbReference type="Proteomes" id="UP000789901">
    <property type="component" value="Unassembled WGS sequence"/>
</dbReference>
<evidence type="ECO:0000256" key="1">
    <source>
        <dbReference type="SAM" id="MobiDB-lite"/>
    </source>
</evidence>
<keyword evidence="2" id="KW-0732">Signal</keyword>
<evidence type="ECO:0000313" key="4">
    <source>
        <dbReference type="Proteomes" id="UP000789901"/>
    </source>
</evidence>
<reference evidence="3 4" key="1">
    <citation type="submission" date="2021-06" db="EMBL/GenBank/DDBJ databases">
        <authorList>
            <person name="Kallberg Y."/>
            <person name="Tangrot J."/>
            <person name="Rosling A."/>
        </authorList>
    </citation>
    <scope>NUCLEOTIDE SEQUENCE [LARGE SCALE GENOMIC DNA]</scope>
    <source>
        <strain evidence="3 4">120-4 pot B 10/14</strain>
    </source>
</reference>
<dbReference type="EMBL" id="CAJVQB010088918">
    <property type="protein sequence ID" value="CAG8847713.1"/>
    <property type="molecule type" value="Genomic_DNA"/>
</dbReference>
<comment type="caution">
    <text evidence="3">The sequence shown here is derived from an EMBL/GenBank/DDBJ whole genome shotgun (WGS) entry which is preliminary data.</text>
</comment>
<evidence type="ECO:0000256" key="2">
    <source>
        <dbReference type="SAM" id="SignalP"/>
    </source>
</evidence>
<evidence type="ECO:0000313" key="3">
    <source>
        <dbReference type="EMBL" id="CAG8847713.1"/>
    </source>
</evidence>
<feature type="region of interest" description="Disordered" evidence="1">
    <location>
        <begin position="211"/>
        <end position="241"/>
    </location>
</feature>
<gene>
    <name evidence="3" type="ORF">GMARGA_LOCUS38814</name>
</gene>
<organism evidence="3 4">
    <name type="scientific">Gigaspora margarita</name>
    <dbReference type="NCBI Taxonomy" id="4874"/>
    <lineage>
        <taxon>Eukaryota</taxon>
        <taxon>Fungi</taxon>
        <taxon>Fungi incertae sedis</taxon>
        <taxon>Mucoromycota</taxon>
        <taxon>Glomeromycotina</taxon>
        <taxon>Glomeromycetes</taxon>
        <taxon>Diversisporales</taxon>
        <taxon>Gigasporaceae</taxon>
        <taxon>Gigaspora</taxon>
    </lineage>
</organism>
<sequence length="241" mass="26975">MPSHVALLVVIISVKSSSLCSSGLAKYKLTKETSQMIQWKYFFPTNEQPQVFSSGDIAFVSEKYVVENFDQCLTVTYVNILDSGNPNHEFDTIDVPICIPHYFKKYLEPTGSNIKLNNTYLISGLVRFLTSGKIMIEATDIDFLKTLKVNYSTYESSSTVPSIRSIFDIIADDVDSVTTQISIKHEEPMNSLVENNITIAKLFKSSADINTGAETSSSYKGKKPYNQPDYIDLDTQSRNAI</sequence>
<protein>
    <submittedName>
        <fullName evidence="3">45380_t:CDS:1</fullName>
    </submittedName>
</protein>
<feature type="chain" id="PRO_5045590238" evidence="2">
    <location>
        <begin position="17"/>
        <end position="241"/>
    </location>
</feature>
<feature type="non-terminal residue" evidence="3">
    <location>
        <position position="241"/>
    </location>
</feature>
<name>A0ABN7X471_GIGMA</name>